<protein>
    <submittedName>
        <fullName evidence="1">Uncharacterized protein</fullName>
    </submittedName>
</protein>
<evidence type="ECO:0000313" key="1">
    <source>
        <dbReference type="EMBL" id="APO76956.1"/>
    </source>
</evidence>
<name>A0A1L5P9X5_RHIET</name>
<dbReference type="Proteomes" id="UP000185109">
    <property type="component" value="Plasmid pRsp8C3a"/>
</dbReference>
<proteinExistence type="predicted"/>
<gene>
    <name evidence="1" type="ORF">AM571_PA00068</name>
</gene>
<evidence type="ECO:0000313" key="2">
    <source>
        <dbReference type="Proteomes" id="UP000185109"/>
    </source>
</evidence>
<accession>A0A1L5P9X5</accession>
<dbReference type="EMBL" id="CP017242">
    <property type="protein sequence ID" value="APO76956.1"/>
    <property type="molecule type" value="Genomic_DNA"/>
</dbReference>
<dbReference type="AlphaFoldDB" id="A0A1L5P9X5"/>
<sequence>MSNITHNQIIALTDEFIELMRADDEKSFGLREFSVFVSGRLGYEATMWDPDLEGSLIKRFNDHYDLVRQPLGMRWDFLNGYVERHL</sequence>
<organism evidence="1 2">
    <name type="scientific">Rhizobium etli 8C-3</name>
    <dbReference type="NCBI Taxonomy" id="538025"/>
    <lineage>
        <taxon>Bacteria</taxon>
        <taxon>Pseudomonadati</taxon>
        <taxon>Pseudomonadota</taxon>
        <taxon>Alphaproteobacteria</taxon>
        <taxon>Hyphomicrobiales</taxon>
        <taxon>Rhizobiaceae</taxon>
        <taxon>Rhizobium/Agrobacterium group</taxon>
        <taxon>Rhizobium</taxon>
    </lineage>
</organism>
<reference evidence="1 2" key="1">
    <citation type="submission" date="2016-09" db="EMBL/GenBank/DDBJ databases">
        <title>The complete genome sequences of Rhizobium gallicum, symbiovars gallicum and phaseoli, symbionts associated to common bean (Phaseolus vulgaris).</title>
        <authorList>
            <person name="Bustos P."/>
            <person name="Santamaria R.I."/>
            <person name="Perez-Carrascal O.M."/>
            <person name="Juarez S."/>
            <person name="Lozano L."/>
            <person name="Martinez-Flores I."/>
            <person name="Martinez-Romero E."/>
            <person name="Cevallos M."/>
            <person name="Romero D."/>
            <person name="Davila G."/>
            <person name="Gonzalez V."/>
        </authorList>
    </citation>
    <scope>NUCLEOTIDE SEQUENCE [LARGE SCALE GENOMIC DNA]</scope>
    <source>
        <strain evidence="1 2">8C-3</strain>
        <plasmid evidence="2">Plasmid prsp8c3a</plasmid>
    </source>
</reference>
<keyword evidence="1" id="KW-0614">Plasmid</keyword>
<geneLocation type="plasmid" evidence="2">
    <name>prsp8c3a</name>
</geneLocation>